<feature type="transmembrane region" description="Helical" evidence="5">
    <location>
        <begin position="366"/>
        <end position="392"/>
    </location>
</feature>
<evidence type="ECO:0000256" key="6">
    <source>
        <dbReference type="RuleBase" id="RU000320"/>
    </source>
</evidence>
<sequence length="471" mass="51450">MNAIIALSLFGISNLFLGFLNNRKILLPATLVFILIALGLNFADWNHEYYWFNNMLKTNNLSVNFVTIILLSTFLVVAISRSFGDDDEHSHPAEYYAILLFSAVGAIMMVTFENLIMLFVGLEILSVSMYVLTGSDKRSLRSNEAALKYFLMGSFATGILLFGVALVYGATSSFDIHGIAQGVAKAKEQMGGAYGPLLYSGVILIMVGLLFKISAAPFHFWTPDVYDGAPSIFTAFMSTVVKTAGVAATYRILSISFPSVYGLWGNPLVYIVCATLIIGNITAVYQQSFKRMLAYSSISHAGYLLITVLAKRPETNSSLLFYSLAYAIATITAFAVLMVVSEAQAKNGKADESFEALNGLANNNPLLAFSLTISMLSLAGIPLTAGFFGKFFVFSDAFSNPSSLFKWILVIAILMSTVGIYYYFKPIIAAYMKKGEVAKIELSPLYKFILILTTTLTILLGLAPDLVKNIF</sequence>
<dbReference type="AlphaFoldDB" id="A0A841ESU8"/>
<organism evidence="8 9">
    <name type="scientific">Arcicella rosea</name>
    <dbReference type="NCBI Taxonomy" id="502909"/>
    <lineage>
        <taxon>Bacteria</taxon>
        <taxon>Pseudomonadati</taxon>
        <taxon>Bacteroidota</taxon>
        <taxon>Cytophagia</taxon>
        <taxon>Cytophagales</taxon>
        <taxon>Flectobacillaceae</taxon>
        <taxon>Arcicella</taxon>
    </lineage>
</organism>
<dbReference type="EMBL" id="JACHKT010000044">
    <property type="protein sequence ID" value="MBB6005404.1"/>
    <property type="molecule type" value="Genomic_DNA"/>
</dbReference>
<keyword evidence="5" id="KW-0874">Quinone</keyword>
<feature type="transmembrane region" description="Helical" evidence="5">
    <location>
        <begin position="146"/>
        <end position="168"/>
    </location>
</feature>
<dbReference type="GO" id="GO:0048038">
    <property type="term" value="F:quinone binding"/>
    <property type="evidence" value="ECO:0007669"/>
    <property type="project" value="UniProtKB-KW"/>
</dbReference>
<feature type="transmembrane region" description="Helical" evidence="5">
    <location>
        <begin position="321"/>
        <end position="340"/>
    </location>
</feature>
<dbReference type="NCBIfam" id="TIGR01770">
    <property type="entry name" value="NDH_I_N"/>
    <property type="match status" value="1"/>
</dbReference>
<dbReference type="InterPro" id="IPR010096">
    <property type="entry name" value="NADH-Q_OxRdtase_suN/2"/>
</dbReference>
<keyword evidence="2 5" id="KW-0812">Transmembrane</keyword>
<dbReference type="Proteomes" id="UP000524404">
    <property type="component" value="Unassembled WGS sequence"/>
</dbReference>
<feature type="transmembrane region" description="Helical" evidence="5">
    <location>
        <begin position="95"/>
        <end position="125"/>
    </location>
</feature>
<keyword evidence="5" id="KW-1278">Translocase</keyword>
<evidence type="ECO:0000256" key="4">
    <source>
        <dbReference type="ARBA" id="ARBA00023136"/>
    </source>
</evidence>
<dbReference type="GO" id="GO:0050136">
    <property type="term" value="F:NADH dehydrogenase (quinone) (non-electrogenic) activity"/>
    <property type="evidence" value="ECO:0007669"/>
    <property type="project" value="UniProtKB-UniRule"/>
</dbReference>
<evidence type="ECO:0000256" key="2">
    <source>
        <dbReference type="ARBA" id="ARBA00022692"/>
    </source>
</evidence>
<evidence type="ECO:0000256" key="3">
    <source>
        <dbReference type="ARBA" id="ARBA00022989"/>
    </source>
</evidence>
<feature type="transmembrane region" description="Helical" evidence="5">
    <location>
        <begin position="404"/>
        <end position="424"/>
    </location>
</feature>
<feature type="transmembrane region" description="Helical" evidence="5">
    <location>
        <begin position="292"/>
        <end position="309"/>
    </location>
</feature>
<feature type="transmembrane region" description="Helical" evidence="5">
    <location>
        <begin position="232"/>
        <end position="253"/>
    </location>
</feature>
<keyword evidence="5" id="KW-0813">Transport</keyword>
<comment type="similarity">
    <text evidence="5">Belongs to the complex I subunit 2 family.</text>
</comment>
<comment type="function">
    <text evidence="5">NDH-1 shuttles electrons from NADH, via FMN and iron-sulfur (Fe-S) centers, to quinones in the respiratory chain. The immediate electron acceptor for the enzyme in this species is believed to be a menaquinone. Couples the redox reaction to proton translocation (for every two electrons transferred, four hydrogen ions are translocated across the cytoplasmic membrane), and thus conserves the redox energy in a proton gradient.</text>
</comment>
<feature type="domain" description="NADH:quinone oxidoreductase/Mrp antiporter transmembrane" evidence="7">
    <location>
        <begin position="114"/>
        <end position="415"/>
    </location>
</feature>
<reference evidence="8 9" key="1">
    <citation type="submission" date="2020-08" db="EMBL/GenBank/DDBJ databases">
        <title>Functional genomics of gut bacteria from endangered species of beetles.</title>
        <authorList>
            <person name="Carlos-Shanley C."/>
        </authorList>
    </citation>
    <scope>NUCLEOTIDE SEQUENCE [LARGE SCALE GENOMIC DNA]</scope>
    <source>
        <strain evidence="8 9">S00070</strain>
    </source>
</reference>
<dbReference type="GO" id="GO:0042773">
    <property type="term" value="P:ATP synthesis coupled electron transport"/>
    <property type="evidence" value="ECO:0007669"/>
    <property type="project" value="InterPro"/>
</dbReference>
<feature type="transmembrane region" description="Helical" evidence="5">
    <location>
        <begin position="197"/>
        <end position="220"/>
    </location>
</feature>
<comment type="catalytic activity">
    <reaction evidence="5">
        <text>a quinone + NADH + 5 H(+)(in) = a quinol + NAD(+) + 4 H(+)(out)</text>
        <dbReference type="Rhea" id="RHEA:57888"/>
        <dbReference type="ChEBI" id="CHEBI:15378"/>
        <dbReference type="ChEBI" id="CHEBI:24646"/>
        <dbReference type="ChEBI" id="CHEBI:57540"/>
        <dbReference type="ChEBI" id="CHEBI:57945"/>
        <dbReference type="ChEBI" id="CHEBI:132124"/>
    </reaction>
</comment>
<dbReference type="Pfam" id="PF00361">
    <property type="entry name" value="Proton_antipo_M"/>
    <property type="match status" value="1"/>
</dbReference>
<dbReference type="InterPro" id="IPR001750">
    <property type="entry name" value="ND/Mrp_TM"/>
</dbReference>
<comment type="subcellular location">
    <subcellularLocation>
        <location evidence="5">Cell membrane</location>
        <topology evidence="5">Multi-pass membrane protein</topology>
    </subcellularLocation>
    <subcellularLocation>
        <location evidence="1">Endomembrane system</location>
        <topology evidence="1">Multi-pass membrane protein</topology>
    </subcellularLocation>
    <subcellularLocation>
        <location evidence="6">Membrane</location>
        <topology evidence="6">Multi-pass membrane protein</topology>
    </subcellularLocation>
</comment>
<dbReference type="PANTHER" id="PTHR22773">
    <property type="entry name" value="NADH DEHYDROGENASE"/>
    <property type="match status" value="1"/>
</dbReference>
<keyword evidence="9" id="KW-1185">Reference proteome</keyword>
<feature type="transmembrane region" description="Helical" evidence="5">
    <location>
        <begin position="63"/>
        <end position="83"/>
    </location>
</feature>
<dbReference type="GO" id="GO:0008137">
    <property type="term" value="F:NADH dehydrogenase (ubiquinone) activity"/>
    <property type="evidence" value="ECO:0007669"/>
    <property type="project" value="InterPro"/>
</dbReference>
<comment type="subunit">
    <text evidence="5">NDH-1 is composed of 14 different subunits. Subunits NuoA, H, J, K, L, M, N constitute the membrane sector of the complex.</text>
</comment>
<feature type="transmembrane region" description="Helical" evidence="5">
    <location>
        <begin position="25"/>
        <end position="43"/>
    </location>
</feature>
<comment type="caution">
    <text evidence="8">The sequence shown here is derived from an EMBL/GenBank/DDBJ whole genome shotgun (WGS) entry which is preliminary data.</text>
</comment>
<dbReference type="EC" id="7.1.1.-" evidence="5"/>
<dbReference type="RefSeq" id="WP_184137197.1">
    <property type="nucleotide sequence ID" value="NZ_JACHKT010000044.1"/>
</dbReference>
<accession>A0A841ESU8</accession>
<proteinExistence type="inferred from homology"/>
<dbReference type="HAMAP" id="MF_00445">
    <property type="entry name" value="NDH1_NuoN_1"/>
    <property type="match status" value="1"/>
</dbReference>
<keyword evidence="4 5" id="KW-0472">Membrane</keyword>
<evidence type="ECO:0000313" key="8">
    <source>
        <dbReference type="EMBL" id="MBB6005404.1"/>
    </source>
</evidence>
<keyword evidence="3 5" id="KW-1133">Transmembrane helix</keyword>
<evidence type="ECO:0000313" key="9">
    <source>
        <dbReference type="Proteomes" id="UP000524404"/>
    </source>
</evidence>
<feature type="transmembrane region" description="Helical" evidence="5">
    <location>
        <begin position="445"/>
        <end position="463"/>
    </location>
</feature>
<keyword evidence="5" id="KW-1003">Cell membrane</keyword>
<dbReference type="GO" id="GO:0005886">
    <property type="term" value="C:plasma membrane"/>
    <property type="evidence" value="ECO:0007669"/>
    <property type="project" value="UniProtKB-SubCell"/>
</dbReference>
<evidence type="ECO:0000256" key="5">
    <source>
        <dbReference type="HAMAP-Rule" id="MF_00445"/>
    </source>
</evidence>
<protein>
    <recommendedName>
        <fullName evidence="5">NADH-quinone oxidoreductase subunit N</fullName>
        <ecNumber evidence="5">7.1.1.-</ecNumber>
    </recommendedName>
    <alternativeName>
        <fullName evidence="5">NADH dehydrogenase I subunit N</fullName>
    </alternativeName>
    <alternativeName>
        <fullName evidence="5">NDH-1 subunit N</fullName>
    </alternativeName>
</protein>
<evidence type="ECO:0000256" key="1">
    <source>
        <dbReference type="ARBA" id="ARBA00004127"/>
    </source>
</evidence>
<feature type="transmembrane region" description="Helical" evidence="5">
    <location>
        <begin position="268"/>
        <end position="285"/>
    </location>
</feature>
<evidence type="ECO:0000259" key="7">
    <source>
        <dbReference type="Pfam" id="PF00361"/>
    </source>
</evidence>
<keyword evidence="5" id="KW-0520">NAD</keyword>
<dbReference type="GO" id="GO:0012505">
    <property type="term" value="C:endomembrane system"/>
    <property type="evidence" value="ECO:0007669"/>
    <property type="project" value="UniProtKB-SubCell"/>
</dbReference>
<gene>
    <name evidence="5" type="primary">nuoN</name>
    <name evidence="8" type="ORF">HNP25_004078</name>
</gene>
<name>A0A841ESU8_9BACT</name>